<dbReference type="AlphaFoldDB" id="A0A5R9J0E5"/>
<dbReference type="OrthoDB" id="9803010at2"/>
<protein>
    <submittedName>
        <fullName evidence="3">NAD-dependent epimerase</fullName>
    </submittedName>
</protein>
<evidence type="ECO:0000313" key="4">
    <source>
        <dbReference type="Proteomes" id="UP000307790"/>
    </source>
</evidence>
<dbReference type="InterPro" id="IPR001509">
    <property type="entry name" value="Epimerase_deHydtase"/>
</dbReference>
<sequence>MKYLVTGAAGFIGHFVATRLCEQGHEVVGLDNLNDYYDVNLKLSRLNKLQKFSSKQQSQSLVAGSDIVSQSQANPQSGLFRFVKLDLEDRESMAELFAREKFQRVIHLAAQAGVRYSIDNPMAYADANLIGHLAVLEGCRHNNVEHLVYASSSSVYGLNKQTPFATSDSVDHPVSLYAATKKANELMAHSYSHLYGIATTGLRFFTVYGPWGRPDMALFKFTKAMLSGEPIDVYNYGDMSRDFTYIDDIVEGIIRVQENIPAINTDWSVEGGSAATSSAPYRVFNIGNGSPVKLMDFIKALEQSLGMEAKKNLLPMQPGDVQKTFAEVEDLYSVTGHRPQTSVTDGVANFVRWYKEYYQHVN</sequence>
<dbReference type="InterPro" id="IPR036291">
    <property type="entry name" value="NAD(P)-bd_dom_sf"/>
</dbReference>
<evidence type="ECO:0000313" key="3">
    <source>
        <dbReference type="EMBL" id="TLU67658.1"/>
    </source>
</evidence>
<evidence type="ECO:0000259" key="2">
    <source>
        <dbReference type="Pfam" id="PF01370"/>
    </source>
</evidence>
<dbReference type="PANTHER" id="PTHR43574">
    <property type="entry name" value="EPIMERASE-RELATED"/>
    <property type="match status" value="1"/>
</dbReference>
<dbReference type="Proteomes" id="UP000307790">
    <property type="component" value="Unassembled WGS sequence"/>
</dbReference>
<accession>A0A5R9J0E5</accession>
<proteinExistence type="predicted"/>
<dbReference type="RefSeq" id="WP_138318261.1">
    <property type="nucleotide sequence ID" value="NZ_VCBC01000002.1"/>
</dbReference>
<keyword evidence="4" id="KW-1185">Reference proteome</keyword>
<dbReference type="CDD" id="cd05253">
    <property type="entry name" value="UDP_GE_SDE_e"/>
    <property type="match status" value="1"/>
</dbReference>
<evidence type="ECO:0000256" key="1">
    <source>
        <dbReference type="ARBA" id="ARBA00023027"/>
    </source>
</evidence>
<dbReference type="Gene3D" id="3.40.50.720">
    <property type="entry name" value="NAD(P)-binding Rossmann-like Domain"/>
    <property type="match status" value="1"/>
</dbReference>
<dbReference type="EMBL" id="VCBC01000002">
    <property type="protein sequence ID" value="TLU67658.1"/>
    <property type="molecule type" value="Genomic_DNA"/>
</dbReference>
<reference evidence="3 4" key="1">
    <citation type="submission" date="2019-05" db="EMBL/GenBank/DDBJ databases">
        <title>Genome sequences of Thalassotalea litorea 1K03283.</title>
        <authorList>
            <person name="Zhang D."/>
        </authorList>
    </citation>
    <scope>NUCLEOTIDE SEQUENCE [LARGE SCALE GENOMIC DNA]</scope>
    <source>
        <strain evidence="3 4">MCCC 1K03283</strain>
    </source>
</reference>
<keyword evidence="1" id="KW-0520">NAD</keyword>
<gene>
    <name evidence="3" type="ORF">FE810_01550</name>
</gene>
<dbReference type="PRINTS" id="PR01713">
    <property type="entry name" value="NUCEPIMERASE"/>
</dbReference>
<comment type="caution">
    <text evidence="3">The sequence shown here is derived from an EMBL/GenBank/DDBJ whole genome shotgun (WGS) entry which is preliminary data.</text>
</comment>
<feature type="domain" description="NAD-dependent epimerase/dehydratase" evidence="2">
    <location>
        <begin position="4"/>
        <end position="260"/>
    </location>
</feature>
<organism evidence="3 4">
    <name type="scientific">Thalassotalea litorea</name>
    <dbReference type="NCBI Taxonomy" id="2020715"/>
    <lineage>
        <taxon>Bacteria</taxon>
        <taxon>Pseudomonadati</taxon>
        <taxon>Pseudomonadota</taxon>
        <taxon>Gammaproteobacteria</taxon>
        <taxon>Alteromonadales</taxon>
        <taxon>Colwelliaceae</taxon>
        <taxon>Thalassotalea</taxon>
    </lineage>
</organism>
<dbReference type="Pfam" id="PF01370">
    <property type="entry name" value="Epimerase"/>
    <property type="match status" value="1"/>
</dbReference>
<name>A0A5R9J0E5_9GAMM</name>
<dbReference type="SUPFAM" id="SSF51735">
    <property type="entry name" value="NAD(P)-binding Rossmann-fold domains"/>
    <property type="match status" value="1"/>
</dbReference>